<evidence type="ECO:0000256" key="1">
    <source>
        <dbReference type="SAM" id="MobiDB-lite"/>
    </source>
</evidence>
<evidence type="ECO:0000313" key="2">
    <source>
        <dbReference type="EMBL" id="VVC36655.1"/>
    </source>
</evidence>
<feature type="region of interest" description="Disordered" evidence="1">
    <location>
        <begin position="48"/>
        <end position="70"/>
    </location>
</feature>
<evidence type="ECO:0008006" key="4">
    <source>
        <dbReference type="Google" id="ProtNLM"/>
    </source>
</evidence>
<protein>
    <recommendedName>
        <fullName evidence="4">FLYWCH-type domain-containing protein</fullName>
    </recommendedName>
</protein>
<dbReference type="OrthoDB" id="6607069at2759"/>
<proteinExistence type="predicted"/>
<sequence length="141" mass="16592">MDINLGFKKKSADDINRWICAQRTRKSYLKMNNSNIIVDKSIIHNHEKDDEKKLNRQKSSNVSKRKAREALHERPVKIMRCELAKSDTETIDAQDLCRIRKNIRASRCSTVPKLHKTSSEILLKPILLYFHVIAIRKYYVK</sequence>
<keyword evidence="3" id="KW-1185">Reference proteome</keyword>
<name>A0A5E4MZ26_9HEMI</name>
<evidence type="ECO:0000313" key="3">
    <source>
        <dbReference type="Proteomes" id="UP000325440"/>
    </source>
</evidence>
<accession>A0A5E4MZ26</accession>
<dbReference type="EMBL" id="CABPRJ010001435">
    <property type="protein sequence ID" value="VVC36655.1"/>
    <property type="molecule type" value="Genomic_DNA"/>
</dbReference>
<organism evidence="2 3">
    <name type="scientific">Cinara cedri</name>
    <dbReference type="NCBI Taxonomy" id="506608"/>
    <lineage>
        <taxon>Eukaryota</taxon>
        <taxon>Metazoa</taxon>
        <taxon>Ecdysozoa</taxon>
        <taxon>Arthropoda</taxon>
        <taxon>Hexapoda</taxon>
        <taxon>Insecta</taxon>
        <taxon>Pterygota</taxon>
        <taxon>Neoptera</taxon>
        <taxon>Paraneoptera</taxon>
        <taxon>Hemiptera</taxon>
        <taxon>Sternorrhyncha</taxon>
        <taxon>Aphidomorpha</taxon>
        <taxon>Aphidoidea</taxon>
        <taxon>Aphididae</taxon>
        <taxon>Lachninae</taxon>
        <taxon>Cinara</taxon>
    </lineage>
</organism>
<dbReference type="AlphaFoldDB" id="A0A5E4MZ26"/>
<gene>
    <name evidence="2" type="ORF">CINCED_3A025067</name>
</gene>
<dbReference type="Proteomes" id="UP000325440">
    <property type="component" value="Unassembled WGS sequence"/>
</dbReference>
<reference evidence="2 3" key="1">
    <citation type="submission" date="2019-08" db="EMBL/GenBank/DDBJ databases">
        <authorList>
            <person name="Alioto T."/>
            <person name="Alioto T."/>
            <person name="Gomez Garrido J."/>
        </authorList>
    </citation>
    <scope>NUCLEOTIDE SEQUENCE [LARGE SCALE GENOMIC DNA]</scope>
</reference>